<dbReference type="PANTHER" id="PTHR13026">
    <property type="entry name" value="NNP-1 PROTEIN NOVEL NUCLEAR PROTEIN 1 NOP52"/>
    <property type="match status" value="1"/>
</dbReference>
<evidence type="ECO:0000256" key="2">
    <source>
        <dbReference type="ARBA" id="ARBA00006374"/>
    </source>
</evidence>
<dbReference type="InterPro" id="IPR010301">
    <property type="entry name" value="RRP1"/>
</dbReference>
<sequence>LVRFMFRQTFEVLKRKNWQSSAVGRFLELLTAQLLQSSSGAPSGLQFHILDLYLSELAAVGAAELTADQNLIFIEPFCKTSAKTKE</sequence>
<evidence type="ECO:0000256" key="4">
    <source>
        <dbReference type="ARBA" id="ARBA00023242"/>
    </source>
</evidence>
<dbReference type="RefSeq" id="XP_010767714.1">
    <property type="nucleotide sequence ID" value="XM_010769412.1"/>
</dbReference>
<dbReference type="GO" id="GO:0030688">
    <property type="term" value="C:preribosome, small subunit precursor"/>
    <property type="evidence" value="ECO:0007669"/>
    <property type="project" value="InterPro"/>
</dbReference>
<dbReference type="GeneID" id="104943942"/>
<evidence type="ECO:0000313" key="5">
    <source>
        <dbReference type="Proteomes" id="UP000504611"/>
    </source>
</evidence>
<evidence type="ECO:0000313" key="6">
    <source>
        <dbReference type="RefSeq" id="XP_010767714.1"/>
    </source>
</evidence>
<dbReference type="AlphaFoldDB" id="A0A6I9MN35"/>
<dbReference type="Pfam" id="PF05997">
    <property type="entry name" value="Nop52"/>
    <property type="match status" value="1"/>
</dbReference>
<keyword evidence="5" id="KW-1185">Reference proteome</keyword>
<evidence type="ECO:0000256" key="3">
    <source>
        <dbReference type="ARBA" id="ARBA00022552"/>
    </source>
</evidence>
<name>A0A6I9MN35_9TELE</name>
<organism evidence="5 6">
    <name type="scientific">Notothenia coriiceps</name>
    <name type="common">black rockcod</name>
    <dbReference type="NCBI Taxonomy" id="8208"/>
    <lineage>
        <taxon>Eukaryota</taxon>
        <taxon>Metazoa</taxon>
        <taxon>Chordata</taxon>
        <taxon>Craniata</taxon>
        <taxon>Vertebrata</taxon>
        <taxon>Euteleostomi</taxon>
        <taxon>Actinopterygii</taxon>
        <taxon>Neopterygii</taxon>
        <taxon>Teleostei</taxon>
        <taxon>Neoteleostei</taxon>
        <taxon>Acanthomorphata</taxon>
        <taxon>Eupercaria</taxon>
        <taxon>Perciformes</taxon>
        <taxon>Notothenioidei</taxon>
        <taxon>Nototheniidae</taxon>
        <taxon>Notothenia</taxon>
    </lineage>
</organism>
<dbReference type="GO" id="GO:0006364">
    <property type="term" value="P:rRNA processing"/>
    <property type="evidence" value="ECO:0007669"/>
    <property type="project" value="UniProtKB-KW"/>
</dbReference>
<keyword evidence="3" id="KW-0698">rRNA processing</keyword>
<dbReference type="OrthoDB" id="2019504at2759"/>
<evidence type="ECO:0000256" key="1">
    <source>
        <dbReference type="ARBA" id="ARBA00004123"/>
    </source>
</evidence>
<dbReference type="PANTHER" id="PTHR13026:SF0">
    <property type="entry name" value="RIBOSOMAL RNA PROCESSING 1B"/>
    <property type="match status" value="1"/>
</dbReference>
<gene>
    <name evidence="6" type="primary">LOC104943942</name>
</gene>
<protein>
    <submittedName>
        <fullName evidence="6">Ribosomal RNA processing protein 1 homolog A-like</fullName>
    </submittedName>
</protein>
<accession>A0A6I9MN35</accession>
<reference evidence="6" key="1">
    <citation type="submission" date="2025-08" db="UniProtKB">
        <authorList>
            <consortium name="RefSeq"/>
        </authorList>
    </citation>
    <scope>IDENTIFICATION</scope>
    <source>
        <tissue evidence="6">Muscle</tissue>
    </source>
</reference>
<dbReference type="KEGG" id="ncc:104943942"/>
<feature type="non-terminal residue" evidence="6">
    <location>
        <position position="1"/>
    </location>
</feature>
<dbReference type="Proteomes" id="UP000504611">
    <property type="component" value="Unplaced"/>
</dbReference>
<dbReference type="GO" id="GO:0005634">
    <property type="term" value="C:nucleus"/>
    <property type="evidence" value="ECO:0007669"/>
    <property type="project" value="UniProtKB-SubCell"/>
</dbReference>
<proteinExistence type="inferred from homology"/>
<keyword evidence="4" id="KW-0539">Nucleus</keyword>
<comment type="similarity">
    <text evidence="2">Belongs to the RRP1 family.</text>
</comment>
<comment type="subcellular location">
    <subcellularLocation>
        <location evidence="1">Nucleus</location>
    </subcellularLocation>
</comment>